<dbReference type="EMBL" id="BKCP01004350">
    <property type="protein sequence ID" value="GER30417.1"/>
    <property type="molecule type" value="Genomic_DNA"/>
</dbReference>
<dbReference type="Proteomes" id="UP000325081">
    <property type="component" value="Unassembled WGS sequence"/>
</dbReference>
<proteinExistence type="predicted"/>
<name>A0A5A7PDQ1_STRAF</name>
<evidence type="ECO:0000313" key="1">
    <source>
        <dbReference type="EMBL" id="GER30417.1"/>
    </source>
</evidence>
<keyword evidence="2" id="KW-1185">Reference proteome</keyword>
<dbReference type="AlphaFoldDB" id="A0A5A7PDQ1"/>
<accession>A0A5A7PDQ1</accession>
<organism evidence="1 2">
    <name type="scientific">Striga asiatica</name>
    <name type="common">Asiatic witchweed</name>
    <name type="synonym">Buchnera asiatica</name>
    <dbReference type="NCBI Taxonomy" id="4170"/>
    <lineage>
        <taxon>Eukaryota</taxon>
        <taxon>Viridiplantae</taxon>
        <taxon>Streptophyta</taxon>
        <taxon>Embryophyta</taxon>
        <taxon>Tracheophyta</taxon>
        <taxon>Spermatophyta</taxon>
        <taxon>Magnoliopsida</taxon>
        <taxon>eudicotyledons</taxon>
        <taxon>Gunneridae</taxon>
        <taxon>Pentapetalae</taxon>
        <taxon>asterids</taxon>
        <taxon>lamiids</taxon>
        <taxon>Lamiales</taxon>
        <taxon>Orobanchaceae</taxon>
        <taxon>Buchnereae</taxon>
        <taxon>Striga</taxon>
    </lineage>
</organism>
<evidence type="ECO:0000313" key="2">
    <source>
        <dbReference type="Proteomes" id="UP000325081"/>
    </source>
</evidence>
<protein>
    <submittedName>
        <fullName evidence="1">Collagen alpha-2(IV) chain</fullName>
    </submittedName>
</protein>
<sequence>MGILVISGGDGILGCPPGKPNPNPGLDGLGNVGIPPGKFGIPKLGIPGIPKLGIPGIPKLGIPGIPGIVGAKRRRLVPPAKALLSGPGNERAARTNTARNFKGDIFSS</sequence>
<reference evidence="2" key="1">
    <citation type="journal article" date="2019" name="Curr. Biol.">
        <title>Genome Sequence of Striga asiatica Provides Insight into the Evolution of Plant Parasitism.</title>
        <authorList>
            <person name="Yoshida S."/>
            <person name="Kim S."/>
            <person name="Wafula E.K."/>
            <person name="Tanskanen J."/>
            <person name="Kim Y.M."/>
            <person name="Honaas L."/>
            <person name="Yang Z."/>
            <person name="Spallek T."/>
            <person name="Conn C.E."/>
            <person name="Ichihashi Y."/>
            <person name="Cheong K."/>
            <person name="Cui S."/>
            <person name="Der J.P."/>
            <person name="Gundlach H."/>
            <person name="Jiao Y."/>
            <person name="Hori C."/>
            <person name="Ishida J.K."/>
            <person name="Kasahara H."/>
            <person name="Kiba T."/>
            <person name="Kim M.S."/>
            <person name="Koo N."/>
            <person name="Laohavisit A."/>
            <person name="Lee Y.H."/>
            <person name="Lumba S."/>
            <person name="McCourt P."/>
            <person name="Mortimer J.C."/>
            <person name="Mutuku J.M."/>
            <person name="Nomura T."/>
            <person name="Sasaki-Sekimoto Y."/>
            <person name="Seto Y."/>
            <person name="Wang Y."/>
            <person name="Wakatake T."/>
            <person name="Sakakibara H."/>
            <person name="Demura T."/>
            <person name="Yamaguchi S."/>
            <person name="Yoneyama K."/>
            <person name="Manabe R.I."/>
            <person name="Nelson D.C."/>
            <person name="Schulman A.H."/>
            <person name="Timko M.P."/>
            <person name="dePamphilis C.W."/>
            <person name="Choi D."/>
            <person name="Shirasu K."/>
        </authorList>
    </citation>
    <scope>NUCLEOTIDE SEQUENCE [LARGE SCALE GENOMIC DNA]</scope>
    <source>
        <strain evidence="2">cv. UVA1</strain>
    </source>
</reference>
<comment type="caution">
    <text evidence="1">The sequence shown here is derived from an EMBL/GenBank/DDBJ whole genome shotgun (WGS) entry which is preliminary data.</text>
</comment>
<keyword evidence="1" id="KW-0176">Collagen</keyword>
<gene>
    <name evidence="1" type="ORF">STAS_06358</name>
</gene>